<comment type="caution">
    <text evidence="7">The sequence shown here is derived from an EMBL/GenBank/DDBJ whole genome shotgun (WGS) entry which is preliminary data.</text>
</comment>
<gene>
    <name evidence="7" type="ORF">G2W53_015774</name>
</gene>
<keyword evidence="3" id="KW-0238">DNA-binding</keyword>
<protein>
    <submittedName>
        <fullName evidence="7">Agamous-like MADS-box protein AGL29</fullName>
    </submittedName>
</protein>
<organism evidence="7 8">
    <name type="scientific">Senna tora</name>
    <dbReference type="NCBI Taxonomy" id="362788"/>
    <lineage>
        <taxon>Eukaryota</taxon>
        <taxon>Viridiplantae</taxon>
        <taxon>Streptophyta</taxon>
        <taxon>Embryophyta</taxon>
        <taxon>Tracheophyta</taxon>
        <taxon>Spermatophyta</taxon>
        <taxon>Magnoliopsida</taxon>
        <taxon>eudicotyledons</taxon>
        <taxon>Gunneridae</taxon>
        <taxon>Pentapetalae</taxon>
        <taxon>rosids</taxon>
        <taxon>fabids</taxon>
        <taxon>Fabales</taxon>
        <taxon>Fabaceae</taxon>
        <taxon>Caesalpinioideae</taxon>
        <taxon>Cassia clade</taxon>
        <taxon>Senna</taxon>
    </lineage>
</organism>
<dbReference type="InterPro" id="IPR036879">
    <property type="entry name" value="TF_MADSbox_sf"/>
</dbReference>
<dbReference type="PRINTS" id="PR00404">
    <property type="entry name" value="MADSDOMAIN"/>
</dbReference>
<keyword evidence="2" id="KW-0805">Transcription regulation</keyword>
<dbReference type="Pfam" id="PF00319">
    <property type="entry name" value="SRF-TF"/>
    <property type="match status" value="1"/>
</dbReference>
<dbReference type="PROSITE" id="PS50066">
    <property type="entry name" value="MADS_BOX_2"/>
    <property type="match status" value="1"/>
</dbReference>
<dbReference type="GO" id="GO:0005634">
    <property type="term" value="C:nucleus"/>
    <property type="evidence" value="ECO:0007669"/>
    <property type="project" value="UniProtKB-SubCell"/>
</dbReference>
<evidence type="ECO:0000256" key="4">
    <source>
        <dbReference type="ARBA" id="ARBA00023163"/>
    </source>
</evidence>
<dbReference type="Proteomes" id="UP000634136">
    <property type="component" value="Unassembled WGS sequence"/>
</dbReference>
<accession>A0A835C614</accession>
<dbReference type="AlphaFoldDB" id="A0A835C614"/>
<name>A0A835C614_9FABA</name>
<dbReference type="InterPro" id="IPR002100">
    <property type="entry name" value="TF_MADSbox"/>
</dbReference>
<evidence type="ECO:0000313" key="7">
    <source>
        <dbReference type="EMBL" id="KAF7833441.1"/>
    </source>
</evidence>
<keyword evidence="5" id="KW-0539">Nucleus</keyword>
<evidence type="ECO:0000259" key="6">
    <source>
        <dbReference type="PROSITE" id="PS50066"/>
    </source>
</evidence>
<keyword evidence="8" id="KW-1185">Reference proteome</keyword>
<keyword evidence="4" id="KW-0804">Transcription</keyword>
<proteinExistence type="predicted"/>
<comment type="subcellular location">
    <subcellularLocation>
        <location evidence="1">Nucleus</location>
    </subcellularLocation>
</comment>
<dbReference type="GO" id="GO:0046983">
    <property type="term" value="F:protein dimerization activity"/>
    <property type="evidence" value="ECO:0007669"/>
    <property type="project" value="InterPro"/>
</dbReference>
<evidence type="ECO:0000256" key="3">
    <source>
        <dbReference type="ARBA" id="ARBA00023125"/>
    </source>
</evidence>
<dbReference type="PANTHER" id="PTHR11945:SF776">
    <property type="entry name" value="AGAMOUS-LIKE 50-RELATED"/>
    <property type="match status" value="1"/>
</dbReference>
<dbReference type="SMART" id="SM00432">
    <property type="entry name" value="MADS"/>
    <property type="match status" value="1"/>
</dbReference>
<sequence>MENAGEKMRFIEDPIARNETFLKLKAELLKEASELSTLCGAEVAIFFDSPSGETYAYGYPSIETIIGRLRLVLIKARNLLLICKTMTRVPKWKMRTGK</sequence>
<dbReference type="Gene3D" id="3.40.1810.10">
    <property type="entry name" value="Transcription factor, MADS-box"/>
    <property type="match status" value="1"/>
</dbReference>
<dbReference type="EMBL" id="JAAIUW010000005">
    <property type="protein sequence ID" value="KAF7833441.1"/>
    <property type="molecule type" value="Genomic_DNA"/>
</dbReference>
<dbReference type="GO" id="GO:0000978">
    <property type="term" value="F:RNA polymerase II cis-regulatory region sequence-specific DNA binding"/>
    <property type="evidence" value="ECO:0007669"/>
    <property type="project" value="TreeGrafter"/>
</dbReference>
<evidence type="ECO:0000313" key="8">
    <source>
        <dbReference type="Proteomes" id="UP000634136"/>
    </source>
</evidence>
<reference evidence="7" key="1">
    <citation type="submission" date="2020-09" db="EMBL/GenBank/DDBJ databases">
        <title>Genome-Enabled Discovery of Anthraquinone Biosynthesis in Senna tora.</title>
        <authorList>
            <person name="Kang S.-H."/>
            <person name="Pandey R.P."/>
            <person name="Lee C.-M."/>
            <person name="Sim J.-S."/>
            <person name="Jeong J.-T."/>
            <person name="Choi B.-S."/>
            <person name="Jung M."/>
            <person name="Ginzburg D."/>
            <person name="Zhao K."/>
            <person name="Won S.Y."/>
            <person name="Oh T.-J."/>
            <person name="Yu Y."/>
            <person name="Kim N.-H."/>
            <person name="Lee O.R."/>
            <person name="Lee T.-H."/>
            <person name="Bashyal P."/>
            <person name="Kim T.-S."/>
            <person name="Lee W.-H."/>
            <person name="Kawkins C."/>
            <person name="Kim C.-K."/>
            <person name="Kim J.S."/>
            <person name="Ahn B.O."/>
            <person name="Rhee S.Y."/>
            <person name="Sohng J.K."/>
        </authorList>
    </citation>
    <scope>NUCLEOTIDE SEQUENCE</scope>
    <source>
        <tissue evidence="7">Leaf</tissue>
    </source>
</reference>
<evidence type="ECO:0000256" key="2">
    <source>
        <dbReference type="ARBA" id="ARBA00023015"/>
    </source>
</evidence>
<dbReference type="SUPFAM" id="SSF55455">
    <property type="entry name" value="SRF-like"/>
    <property type="match status" value="1"/>
</dbReference>
<feature type="domain" description="MADS-box" evidence="6">
    <location>
        <begin position="1"/>
        <end position="61"/>
    </location>
</feature>
<dbReference type="GO" id="GO:0000981">
    <property type="term" value="F:DNA-binding transcription factor activity, RNA polymerase II-specific"/>
    <property type="evidence" value="ECO:0007669"/>
    <property type="project" value="TreeGrafter"/>
</dbReference>
<dbReference type="PANTHER" id="PTHR11945">
    <property type="entry name" value="MADS BOX PROTEIN"/>
    <property type="match status" value="1"/>
</dbReference>
<evidence type="ECO:0000256" key="1">
    <source>
        <dbReference type="ARBA" id="ARBA00004123"/>
    </source>
</evidence>
<evidence type="ECO:0000256" key="5">
    <source>
        <dbReference type="ARBA" id="ARBA00023242"/>
    </source>
</evidence>